<evidence type="ECO:0000313" key="2">
    <source>
        <dbReference type="EMBL" id="KAI1695619.1"/>
    </source>
</evidence>
<organism evidence="2 3">
    <name type="scientific">Ditylenchus destructor</name>
    <dbReference type="NCBI Taxonomy" id="166010"/>
    <lineage>
        <taxon>Eukaryota</taxon>
        <taxon>Metazoa</taxon>
        <taxon>Ecdysozoa</taxon>
        <taxon>Nematoda</taxon>
        <taxon>Chromadorea</taxon>
        <taxon>Rhabditida</taxon>
        <taxon>Tylenchina</taxon>
        <taxon>Tylenchomorpha</taxon>
        <taxon>Sphaerularioidea</taxon>
        <taxon>Anguinidae</taxon>
        <taxon>Anguininae</taxon>
        <taxon>Ditylenchus</taxon>
    </lineage>
</organism>
<name>A0AAD4MKD1_9BILA</name>
<evidence type="ECO:0000313" key="3">
    <source>
        <dbReference type="Proteomes" id="UP001201812"/>
    </source>
</evidence>
<dbReference type="PANTHER" id="PTHR31424:SF3">
    <property type="entry name" value="RING-TYPE DOMAIN-CONTAINING PROTEIN"/>
    <property type="match status" value="1"/>
</dbReference>
<reference evidence="2" key="1">
    <citation type="submission" date="2022-01" db="EMBL/GenBank/DDBJ databases">
        <title>Genome Sequence Resource for Two Populations of Ditylenchus destructor, the Migratory Endoparasitic Phytonematode.</title>
        <authorList>
            <person name="Zhang H."/>
            <person name="Lin R."/>
            <person name="Xie B."/>
        </authorList>
    </citation>
    <scope>NUCLEOTIDE SEQUENCE</scope>
    <source>
        <strain evidence="2">BazhouSP</strain>
    </source>
</reference>
<keyword evidence="3" id="KW-1185">Reference proteome</keyword>
<accession>A0AAD4MKD1</accession>
<feature type="region of interest" description="Disordered" evidence="1">
    <location>
        <begin position="1"/>
        <end position="48"/>
    </location>
</feature>
<comment type="caution">
    <text evidence="2">The sequence shown here is derived from an EMBL/GenBank/DDBJ whole genome shotgun (WGS) entry which is preliminary data.</text>
</comment>
<gene>
    <name evidence="2" type="ORF">DdX_19487</name>
</gene>
<dbReference type="AlphaFoldDB" id="A0AAD4MKD1"/>
<sequence length="316" mass="36031">MDSSPDQPQPSSSGRHPQKARQAQAGKREKEQERKANAAAARQAKRHPCAAKKGLVIWMKRSGRSTQKNRRKFSFPCVVCQAHSEESFGNYVENLALPLRHNDDPLGQHSKIRQPLFRIPHNQIIVPLLHYVLGFANDMLKDLEKLVLPHDPYKMEQLYSSLGVTKSLASFNAFTGNHLRIIMGQIQLLVQSLPQTLSLEDWGTARGIGRALELLKAVQDLTESKFLSPEEIQELGSRMDNLLTHMRTNMPMENVKQKGHMFFRHGLEFTREWGNLTWFTEQAIESTHPTPENPREQKIPPLNAQKQKMGRTPKTP</sequence>
<dbReference type="Proteomes" id="UP001201812">
    <property type="component" value="Unassembled WGS sequence"/>
</dbReference>
<evidence type="ECO:0000256" key="1">
    <source>
        <dbReference type="SAM" id="MobiDB-lite"/>
    </source>
</evidence>
<protein>
    <submittedName>
        <fullName evidence="2">Uncharacterized protein</fullName>
    </submittedName>
</protein>
<proteinExistence type="predicted"/>
<feature type="compositionally biased region" description="Basic and acidic residues" evidence="1">
    <location>
        <begin position="26"/>
        <end position="36"/>
    </location>
</feature>
<feature type="compositionally biased region" description="Low complexity" evidence="1">
    <location>
        <begin position="1"/>
        <end position="13"/>
    </location>
</feature>
<dbReference type="PANTHER" id="PTHR31424">
    <property type="entry name" value="PROTEIN CBG23806"/>
    <property type="match status" value="1"/>
</dbReference>
<dbReference type="EMBL" id="JAKKPZ010000387">
    <property type="protein sequence ID" value="KAI1695619.1"/>
    <property type="molecule type" value="Genomic_DNA"/>
</dbReference>
<feature type="region of interest" description="Disordered" evidence="1">
    <location>
        <begin position="286"/>
        <end position="316"/>
    </location>
</feature>